<reference evidence="1 2" key="1">
    <citation type="submission" date="2019-03" db="EMBL/GenBank/DDBJ databases">
        <title>Deep-cultivation of Planctomycetes and their phenomic and genomic characterization uncovers novel biology.</title>
        <authorList>
            <person name="Wiegand S."/>
            <person name="Jogler M."/>
            <person name="Boedeker C."/>
            <person name="Pinto D."/>
            <person name="Vollmers J."/>
            <person name="Rivas-Marin E."/>
            <person name="Kohn T."/>
            <person name="Peeters S.H."/>
            <person name="Heuer A."/>
            <person name="Rast P."/>
            <person name="Oberbeckmann S."/>
            <person name="Bunk B."/>
            <person name="Jeske O."/>
            <person name="Meyerdierks A."/>
            <person name="Storesund J.E."/>
            <person name="Kallscheuer N."/>
            <person name="Luecker S."/>
            <person name="Lage O.M."/>
            <person name="Pohl T."/>
            <person name="Merkel B.J."/>
            <person name="Hornburger P."/>
            <person name="Mueller R.-W."/>
            <person name="Bruemmer F."/>
            <person name="Labrenz M."/>
            <person name="Spormann A.M."/>
            <person name="Op den Camp H."/>
            <person name="Overmann J."/>
            <person name="Amann R."/>
            <person name="Jetten M.S.M."/>
            <person name="Mascher T."/>
            <person name="Medema M.H."/>
            <person name="Devos D.P."/>
            <person name="Kaster A.-K."/>
            <person name="Ovreas L."/>
            <person name="Rohde M."/>
            <person name="Galperin M.Y."/>
            <person name="Jogler C."/>
        </authorList>
    </citation>
    <scope>NUCLEOTIDE SEQUENCE [LARGE SCALE GENOMIC DNA]</scope>
    <source>
        <strain evidence="1 2">Enr13</strain>
    </source>
</reference>
<accession>A0A518HK77</accession>
<name>A0A518HK77_9BACT</name>
<protein>
    <submittedName>
        <fullName evidence="1">Uncharacterized protein</fullName>
    </submittedName>
</protein>
<dbReference type="KEGG" id="snep:Enr13x_10860"/>
<keyword evidence="2" id="KW-1185">Reference proteome</keyword>
<dbReference type="Proteomes" id="UP000319004">
    <property type="component" value="Chromosome"/>
</dbReference>
<gene>
    <name evidence="1" type="ORF">Enr13x_10860</name>
</gene>
<organism evidence="1 2">
    <name type="scientific">Stieleria neptunia</name>
    <dbReference type="NCBI Taxonomy" id="2527979"/>
    <lineage>
        <taxon>Bacteria</taxon>
        <taxon>Pseudomonadati</taxon>
        <taxon>Planctomycetota</taxon>
        <taxon>Planctomycetia</taxon>
        <taxon>Pirellulales</taxon>
        <taxon>Pirellulaceae</taxon>
        <taxon>Stieleria</taxon>
    </lineage>
</organism>
<sequence>MAAESLNRDPYITDNDGFYCDLLAAAVHPDGHRLAYVEQRAKQDNRHIDITIKIHLLGEDEQHRSVDIKSYNPYSGCHVRYFAWWADTAVLIYREKHRTYAAQFGATWPPDFREIADRWLIARTTLAYLNSNGGVSRLSLPELTDLQPMNINVAREQNLLPPDLDGFLDWPEKEV</sequence>
<dbReference type="AlphaFoldDB" id="A0A518HK77"/>
<dbReference type="EMBL" id="CP037423">
    <property type="protein sequence ID" value="QDV41248.1"/>
    <property type="molecule type" value="Genomic_DNA"/>
</dbReference>
<evidence type="ECO:0000313" key="1">
    <source>
        <dbReference type="EMBL" id="QDV41248.1"/>
    </source>
</evidence>
<proteinExistence type="predicted"/>
<evidence type="ECO:0000313" key="2">
    <source>
        <dbReference type="Proteomes" id="UP000319004"/>
    </source>
</evidence>